<reference evidence="2 3" key="1">
    <citation type="submission" date="2016-03" db="EMBL/GenBank/DDBJ databases">
        <title>Trachymyrmex septentrionalis WGS genome.</title>
        <authorList>
            <person name="Nygaard S."/>
            <person name="Hu H."/>
            <person name="Boomsma J."/>
            <person name="Zhang G."/>
        </authorList>
    </citation>
    <scope>NUCLEOTIDE SEQUENCE [LARGE SCALE GENOMIC DNA]</scope>
    <source>
        <strain evidence="2">Tsep2-gDNA-1</strain>
        <tissue evidence="2">Whole body</tissue>
    </source>
</reference>
<dbReference type="Proteomes" id="UP000078541">
    <property type="component" value="Unassembled WGS sequence"/>
</dbReference>
<protein>
    <submittedName>
        <fullName evidence="2">Uncharacterized protein</fullName>
    </submittedName>
</protein>
<dbReference type="EMBL" id="KQ981744">
    <property type="protein sequence ID" value="KYN36194.1"/>
    <property type="molecule type" value="Genomic_DNA"/>
</dbReference>
<keyword evidence="3" id="KW-1185">Reference proteome</keyword>
<name>A0A195F810_9HYME</name>
<sequence length="142" mass="15826">MNPNARTKPTELACSQEGATQPRDTEGPLSLASQDLDKRVPSEGEWAAGEAGISYLQLATLRLSGRFSSSTIPVPLFARRNLINACKRTNSTDREMRRLIIFLFLPSMKIKTRTTRRIRVWCSKDSGWEPMVSGRIKQGGST</sequence>
<dbReference type="AlphaFoldDB" id="A0A195F810"/>
<gene>
    <name evidence="2" type="ORF">ALC56_09154</name>
</gene>
<feature type="region of interest" description="Disordered" evidence="1">
    <location>
        <begin position="1"/>
        <end position="35"/>
    </location>
</feature>
<evidence type="ECO:0000313" key="2">
    <source>
        <dbReference type="EMBL" id="KYN36194.1"/>
    </source>
</evidence>
<proteinExistence type="predicted"/>
<accession>A0A195F810</accession>
<evidence type="ECO:0000256" key="1">
    <source>
        <dbReference type="SAM" id="MobiDB-lite"/>
    </source>
</evidence>
<evidence type="ECO:0000313" key="3">
    <source>
        <dbReference type="Proteomes" id="UP000078541"/>
    </source>
</evidence>
<organism evidence="2 3">
    <name type="scientific">Trachymyrmex septentrionalis</name>
    <dbReference type="NCBI Taxonomy" id="34720"/>
    <lineage>
        <taxon>Eukaryota</taxon>
        <taxon>Metazoa</taxon>
        <taxon>Ecdysozoa</taxon>
        <taxon>Arthropoda</taxon>
        <taxon>Hexapoda</taxon>
        <taxon>Insecta</taxon>
        <taxon>Pterygota</taxon>
        <taxon>Neoptera</taxon>
        <taxon>Endopterygota</taxon>
        <taxon>Hymenoptera</taxon>
        <taxon>Apocrita</taxon>
        <taxon>Aculeata</taxon>
        <taxon>Formicoidea</taxon>
        <taxon>Formicidae</taxon>
        <taxon>Myrmicinae</taxon>
        <taxon>Trachymyrmex</taxon>
    </lineage>
</organism>